<reference evidence="2" key="1">
    <citation type="submission" date="2020-03" db="EMBL/GenBank/DDBJ databases">
        <authorList>
            <person name="Weist P."/>
        </authorList>
    </citation>
    <scope>NUCLEOTIDE SEQUENCE</scope>
</reference>
<dbReference type="Proteomes" id="UP001153269">
    <property type="component" value="Unassembled WGS sequence"/>
</dbReference>
<evidence type="ECO:0000256" key="1">
    <source>
        <dbReference type="SAM" id="MobiDB-lite"/>
    </source>
</evidence>
<dbReference type="AlphaFoldDB" id="A0A9N7U7G2"/>
<protein>
    <submittedName>
        <fullName evidence="2">Uncharacterized protein</fullName>
    </submittedName>
</protein>
<evidence type="ECO:0000313" key="2">
    <source>
        <dbReference type="EMBL" id="CAB1425542.1"/>
    </source>
</evidence>
<evidence type="ECO:0000313" key="3">
    <source>
        <dbReference type="Proteomes" id="UP001153269"/>
    </source>
</evidence>
<sequence>MKGCSERERACSYSSEQIGVGEASPKHLIATTAGLDAMCECKWFQGSLVREGKSAPEAVRRKVSYKEKLCLVPKQKTELGRTGHNALSPAGLLRSITSSSSSTGWNPTGGGLLTETWLGKLQQNQNNKRLTPTWTSRTGETQPGQGQTVQLTAEQ</sequence>
<dbReference type="EMBL" id="CADEAL010000813">
    <property type="protein sequence ID" value="CAB1425542.1"/>
    <property type="molecule type" value="Genomic_DNA"/>
</dbReference>
<feature type="region of interest" description="Disordered" evidence="1">
    <location>
        <begin position="121"/>
        <end position="155"/>
    </location>
</feature>
<gene>
    <name evidence="2" type="ORF">PLEPLA_LOCUS13472</name>
</gene>
<proteinExistence type="predicted"/>
<organism evidence="2 3">
    <name type="scientific">Pleuronectes platessa</name>
    <name type="common">European plaice</name>
    <dbReference type="NCBI Taxonomy" id="8262"/>
    <lineage>
        <taxon>Eukaryota</taxon>
        <taxon>Metazoa</taxon>
        <taxon>Chordata</taxon>
        <taxon>Craniata</taxon>
        <taxon>Vertebrata</taxon>
        <taxon>Euteleostomi</taxon>
        <taxon>Actinopterygii</taxon>
        <taxon>Neopterygii</taxon>
        <taxon>Teleostei</taxon>
        <taxon>Neoteleostei</taxon>
        <taxon>Acanthomorphata</taxon>
        <taxon>Carangaria</taxon>
        <taxon>Pleuronectiformes</taxon>
        <taxon>Pleuronectoidei</taxon>
        <taxon>Pleuronectidae</taxon>
        <taxon>Pleuronectes</taxon>
    </lineage>
</organism>
<comment type="caution">
    <text evidence="2">The sequence shown here is derived from an EMBL/GenBank/DDBJ whole genome shotgun (WGS) entry which is preliminary data.</text>
</comment>
<feature type="compositionally biased region" description="Polar residues" evidence="1">
    <location>
        <begin position="122"/>
        <end position="155"/>
    </location>
</feature>
<keyword evidence="3" id="KW-1185">Reference proteome</keyword>
<name>A0A9N7U7G2_PLEPL</name>
<accession>A0A9N7U7G2</accession>